<dbReference type="Proteomes" id="UP000046392">
    <property type="component" value="Unplaced"/>
</dbReference>
<evidence type="ECO:0000313" key="2">
    <source>
        <dbReference type="WBParaSite" id="SPAL_0001142100.1"/>
    </source>
</evidence>
<dbReference type="AlphaFoldDB" id="A0A0N5C089"/>
<accession>A0A0N5C089</accession>
<reference evidence="2" key="1">
    <citation type="submission" date="2017-02" db="UniProtKB">
        <authorList>
            <consortium name="WormBaseParasite"/>
        </authorList>
    </citation>
    <scope>IDENTIFICATION</scope>
</reference>
<dbReference type="WBParaSite" id="SPAL_0001142100.1">
    <property type="protein sequence ID" value="SPAL_0001142100.1"/>
    <property type="gene ID" value="SPAL_0001142100"/>
</dbReference>
<proteinExistence type="predicted"/>
<protein>
    <submittedName>
        <fullName evidence="2">Reverse transcriptase domain-containing protein</fullName>
    </submittedName>
</protein>
<name>A0A0N5C089_STREA</name>
<organism evidence="1 2">
    <name type="scientific">Strongyloides papillosus</name>
    <name type="common">Intestinal threadworm</name>
    <dbReference type="NCBI Taxonomy" id="174720"/>
    <lineage>
        <taxon>Eukaryota</taxon>
        <taxon>Metazoa</taxon>
        <taxon>Ecdysozoa</taxon>
        <taxon>Nematoda</taxon>
        <taxon>Chromadorea</taxon>
        <taxon>Rhabditida</taxon>
        <taxon>Tylenchina</taxon>
        <taxon>Panagrolaimomorpha</taxon>
        <taxon>Strongyloidoidea</taxon>
        <taxon>Strongyloididae</taxon>
        <taxon>Strongyloides</taxon>
    </lineage>
</organism>
<evidence type="ECO:0000313" key="1">
    <source>
        <dbReference type="Proteomes" id="UP000046392"/>
    </source>
</evidence>
<keyword evidence="1" id="KW-1185">Reference proteome</keyword>
<sequence>MSQISKKLLSYIFSNKGDKLEVQNQLADQINFQDVTSNSPTEHYSTLETISFLGNNNSQMIENRKERVCEKMSGTAKNIIKENVVNKGNESFNILIDDNSTYSDNTLLTEKDDKQSKVLYYYDEKNDNFKTNQNESLIKKKTIVGNDVLGMDNDNQQIKHFTNIKRKMNIDEITIQKKCKNIKIDELEDIIIGNVINYNLFDQNKMALEIFKEKNLVQTKIIMDYSFVKCSIINNAFENLNTSLIVTSNATNNVASYVLLNKNNIWSSKIKYTNEMMAHLSSTKALSGLFMKLSEFLDDNIITNDSNIIYMITDNTIAELMAKRKISYNYIDMLVSENLKKEMIKFEKCLKNLNIKFTICKSEFVIKLTNNFLEEAGYFYDLNLSKTELKDYSAYKEFFNDNEY</sequence>